<evidence type="ECO:0000256" key="6">
    <source>
        <dbReference type="RuleBase" id="RU363053"/>
    </source>
</evidence>
<dbReference type="PANTHER" id="PTHR11266">
    <property type="entry name" value="PEROXISOMAL MEMBRANE PROTEIN 2, PXMP2 MPV17"/>
    <property type="match status" value="1"/>
</dbReference>
<evidence type="ECO:0000256" key="2">
    <source>
        <dbReference type="ARBA" id="ARBA00006824"/>
    </source>
</evidence>
<evidence type="ECO:0000313" key="8">
    <source>
        <dbReference type="Proteomes" id="UP001445076"/>
    </source>
</evidence>
<protein>
    <recommendedName>
        <fullName evidence="9">Mpv17-like protein</fullName>
    </recommendedName>
</protein>
<sequence length="196" mass="22380">MAKLLKAIKRAGEQFPVLRGMVTYSVLWPTSNLVQQSLDKTRDKYDPVESLRYLVLGTFVTAPTVYVWVRLASKIVRGNTVKHAVVKAGLEQILFAPVGISQFFLGITILEGQPWAKCVQEWREKLIPTWKTGVCIWPVLQTVNFAYVAEKNRVVVVSIASFMWTIFLSYMHRLDQNSLPQFLQRKSKVNNAQISH</sequence>
<dbReference type="Pfam" id="PF04117">
    <property type="entry name" value="Mpv17_PMP22"/>
    <property type="match status" value="1"/>
</dbReference>
<accession>A0AAW0WUY5</accession>
<comment type="subcellular location">
    <subcellularLocation>
        <location evidence="1">Membrane</location>
        <topology evidence="1">Multi-pass membrane protein</topology>
    </subcellularLocation>
</comment>
<evidence type="ECO:0000256" key="1">
    <source>
        <dbReference type="ARBA" id="ARBA00004141"/>
    </source>
</evidence>
<dbReference type="AlphaFoldDB" id="A0AAW0WUY5"/>
<dbReference type="PANTHER" id="PTHR11266:SF75">
    <property type="entry name" value="IP10007P-RELATED"/>
    <property type="match status" value="1"/>
</dbReference>
<keyword evidence="5 6" id="KW-0472">Membrane</keyword>
<comment type="similarity">
    <text evidence="2 6">Belongs to the peroxisomal membrane protein PXMP2/4 family.</text>
</comment>
<dbReference type="Proteomes" id="UP001445076">
    <property type="component" value="Unassembled WGS sequence"/>
</dbReference>
<keyword evidence="8" id="KW-1185">Reference proteome</keyword>
<dbReference type="EMBL" id="JARKIK010000044">
    <property type="protein sequence ID" value="KAK8736125.1"/>
    <property type="molecule type" value="Genomic_DNA"/>
</dbReference>
<keyword evidence="4 6" id="KW-1133">Transmembrane helix</keyword>
<feature type="transmembrane region" description="Helical" evidence="6">
    <location>
        <begin position="154"/>
        <end position="171"/>
    </location>
</feature>
<dbReference type="InterPro" id="IPR007248">
    <property type="entry name" value="Mpv17_PMP22"/>
</dbReference>
<gene>
    <name evidence="7" type="ORF">OTU49_004835</name>
</gene>
<keyword evidence="3 6" id="KW-0812">Transmembrane</keyword>
<evidence type="ECO:0008006" key="9">
    <source>
        <dbReference type="Google" id="ProtNLM"/>
    </source>
</evidence>
<evidence type="ECO:0000313" key="7">
    <source>
        <dbReference type="EMBL" id="KAK8736125.1"/>
    </source>
</evidence>
<dbReference type="GO" id="GO:0016020">
    <property type="term" value="C:membrane"/>
    <property type="evidence" value="ECO:0007669"/>
    <property type="project" value="UniProtKB-SubCell"/>
</dbReference>
<evidence type="ECO:0000256" key="4">
    <source>
        <dbReference type="ARBA" id="ARBA00022989"/>
    </source>
</evidence>
<feature type="transmembrane region" description="Helical" evidence="6">
    <location>
        <begin position="89"/>
        <end position="110"/>
    </location>
</feature>
<comment type="caution">
    <text evidence="7">The sequence shown here is derived from an EMBL/GenBank/DDBJ whole genome shotgun (WGS) entry which is preliminary data.</text>
</comment>
<feature type="transmembrane region" description="Helical" evidence="6">
    <location>
        <begin position="50"/>
        <end position="69"/>
    </location>
</feature>
<name>A0AAW0WUY5_CHEQU</name>
<evidence type="ECO:0000256" key="5">
    <source>
        <dbReference type="ARBA" id="ARBA00023136"/>
    </source>
</evidence>
<evidence type="ECO:0000256" key="3">
    <source>
        <dbReference type="ARBA" id="ARBA00022692"/>
    </source>
</evidence>
<reference evidence="7 8" key="1">
    <citation type="journal article" date="2024" name="BMC Genomics">
        <title>Genome assembly of redclaw crayfish (Cherax quadricarinatus) provides insights into its immune adaptation and hypoxia tolerance.</title>
        <authorList>
            <person name="Liu Z."/>
            <person name="Zheng J."/>
            <person name="Li H."/>
            <person name="Fang K."/>
            <person name="Wang S."/>
            <person name="He J."/>
            <person name="Zhou D."/>
            <person name="Weng S."/>
            <person name="Chi M."/>
            <person name="Gu Z."/>
            <person name="He J."/>
            <person name="Li F."/>
            <person name="Wang M."/>
        </authorList>
    </citation>
    <scope>NUCLEOTIDE SEQUENCE [LARGE SCALE GENOMIC DNA]</scope>
    <source>
        <strain evidence="7">ZL_2023a</strain>
    </source>
</reference>
<organism evidence="7 8">
    <name type="scientific">Cherax quadricarinatus</name>
    <name type="common">Australian red claw crayfish</name>
    <dbReference type="NCBI Taxonomy" id="27406"/>
    <lineage>
        <taxon>Eukaryota</taxon>
        <taxon>Metazoa</taxon>
        <taxon>Ecdysozoa</taxon>
        <taxon>Arthropoda</taxon>
        <taxon>Crustacea</taxon>
        <taxon>Multicrustacea</taxon>
        <taxon>Malacostraca</taxon>
        <taxon>Eumalacostraca</taxon>
        <taxon>Eucarida</taxon>
        <taxon>Decapoda</taxon>
        <taxon>Pleocyemata</taxon>
        <taxon>Astacidea</taxon>
        <taxon>Parastacoidea</taxon>
        <taxon>Parastacidae</taxon>
        <taxon>Cherax</taxon>
    </lineage>
</organism>
<proteinExistence type="inferred from homology"/>
<dbReference type="GO" id="GO:0005739">
    <property type="term" value="C:mitochondrion"/>
    <property type="evidence" value="ECO:0007669"/>
    <property type="project" value="TreeGrafter"/>
</dbReference>